<keyword evidence="1" id="KW-0677">Repeat</keyword>
<keyword evidence="5" id="KW-1185">Reference proteome</keyword>
<feature type="repeat" description="ANK" evidence="3">
    <location>
        <begin position="360"/>
        <end position="392"/>
    </location>
</feature>
<feature type="repeat" description="ANK" evidence="3">
    <location>
        <begin position="327"/>
        <end position="359"/>
    </location>
</feature>
<dbReference type="VEuPathDB" id="TrichDB:TVAGG3_0761520"/>
<dbReference type="InParanoid" id="A2FD99"/>
<sequence length="420" mass="48295">MFSISLDDTVKRFAEFLELDDIMSFLTLDELCSSISRINFNNQLATKFISKAFGGCTKIEKIKLLSLMKLSPDNDSTQNFQLFETILTSLEIPILSTLFQSIKAQFNTKEQESMKPTSDKIKKMTSLIINSKQQTIDSKLLLLVRIGDETSLQHFLDSHHDINFYCETEEKLTPMMIACRFGHLNVVKLLYSYGVDINRPNSDGFIPLISAIQGDNLEIIKYLYTINLKIPGNINENKLVNIAAIYNSLRVMQYFVDEWYMTVDYECCLYAARHSNEIMLNYLWNKFPEMQETKKECCIVAAHYGNVKAINFFYDSKYVDINATDSKGRTTLMEAIRANQIETAKLIIDKNCDVNIKSLKNKDALFYAARNGDVDFLEYLIMKGAIIDDINKLIEVAEKVNKSNMVSFFKAQKDYAMNYQ</sequence>
<accession>A2FD99</accession>
<dbReference type="PANTHER" id="PTHR24123">
    <property type="entry name" value="ANKYRIN REPEAT-CONTAINING"/>
    <property type="match status" value="1"/>
</dbReference>
<dbReference type="Proteomes" id="UP000001542">
    <property type="component" value="Unassembled WGS sequence"/>
</dbReference>
<feature type="repeat" description="ANK" evidence="3">
    <location>
        <begin position="170"/>
        <end position="202"/>
    </location>
</feature>
<dbReference type="SUPFAM" id="SSF48403">
    <property type="entry name" value="Ankyrin repeat"/>
    <property type="match status" value="1"/>
</dbReference>
<dbReference type="PANTHER" id="PTHR24123:SF33">
    <property type="entry name" value="PROTEIN HOS4"/>
    <property type="match status" value="1"/>
</dbReference>
<dbReference type="PROSITE" id="PS50297">
    <property type="entry name" value="ANK_REP_REGION"/>
    <property type="match status" value="2"/>
</dbReference>
<dbReference type="AlphaFoldDB" id="A2FD99"/>
<evidence type="ECO:0000256" key="1">
    <source>
        <dbReference type="ARBA" id="ARBA00022737"/>
    </source>
</evidence>
<evidence type="ECO:0000313" key="5">
    <source>
        <dbReference type="Proteomes" id="UP000001542"/>
    </source>
</evidence>
<dbReference type="InterPro" id="IPR002110">
    <property type="entry name" value="Ankyrin_rpt"/>
</dbReference>
<dbReference type="EMBL" id="DS113729">
    <property type="protein sequence ID" value="EAX97101.1"/>
    <property type="molecule type" value="Genomic_DNA"/>
</dbReference>
<dbReference type="SMART" id="SM00248">
    <property type="entry name" value="ANK"/>
    <property type="match status" value="5"/>
</dbReference>
<proteinExistence type="predicted"/>
<dbReference type="InterPro" id="IPR036770">
    <property type="entry name" value="Ankyrin_rpt-contain_sf"/>
</dbReference>
<dbReference type="Gene3D" id="1.25.40.20">
    <property type="entry name" value="Ankyrin repeat-containing domain"/>
    <property type="match status" value="2"/>
</dbReference>
<name>A2FD99_TRIV3</name>
<dbReference type="SMR" id="A2FD99"/>
<dbReference type="RefSeq" id="XP_001310031.1">
    <property type="nucleotide sequence ID" value="XM_001310030.1"/>
</dbReference>
<dbReference type="InterPro" id="IPR051165">
    <property type="entry name" value="Multifunctional_ANK_Repeat"/>
</dbReference>
<protein>
    <submittedName>
        <fullName evidence="4">Uncharacterized protein</fullName>
    </submittedName>
</protein>
<organism evidence="4 5">
    <name type="scientific">Trichomonas vaginalis (strain ATCC PRA-98 / G3)</name>
    <dbReference type="NCBI Taxonomy" id="412133"/>
    <lineage>
        <taxon>Eukaryota</taxon>
        <taxon>Metamonada</taxon>
        <taxon>Parabasalia</taxon>
        <taxon>Trichomonadida</taxon>
        <taxon>Trichomonadidae</taxon>
        <taxon>Trichomonas</taxon>
    </lineage>
</organism>
<evidence type="ECO:0000256" key="2">
    <source>
        <dbReference type="ARBA" id="ARBA00023043"/>
    </source>
</evidence>
<evidence type="ECO:0000313" key="4">
    <source>
        <dbReference type="EMBL" id="EAX97101.1"/>
    </source>
</evidence>
<reference evidence="4" key="2">
    <citation type="journal article" date="2007" name="Science">
        <title>Draft genome sequence of the sexually transmitted pathogen Trichomonas vaginalis.</title>
        <authorList>
            <person name="Carlton J.M."/>
            <person name="Hirt R.P."/>
            <person name="Silva J.C."/>
            <person name="Delcher A.L."/>
            <person name="Schatz M."/>
            <person name="Zhao Q."/>
            <person name="Wortman J.R."/>
            <person name="Bidwell S.L."/>
            <person name="Alsmark U.C.M."/>
            <person name="Besteiro S."/>
            <person name="Sicheritz-Ponten T."/>
            <person name="Noel C.J."/>
            <person name="Dacks J.B."/>
            <person name="Foster P.G."/>
            <person name="Simillion C."/>
            <person name="Van de Peer Y."/>
            <person name="Miranda-Saavedra D."/>
            <person name="Barton G.J."/>
            <person name="Westrop G.D."/>
            <person name="Mueller S."/>
            <person name="Dessi D."/>
            <person name="Fiori P.L."/>
            <person name="Ren Q."/>
            <person name="Paulsen I."/>
            <person name="Zhang H."/>
            <person name="Bastida-Corcuera F.D."/>
            <person name="Simoes-Barbosa A."/>
            <person name="Brown M.T."/>
            <person name="Hayes R.D."/>
            <person name="Mukherjee M."/>
            <person name="Okumura C.Y."/>
            <person name="Schneider R."/>
            <person name="Smith A.J."/>
            <person name="Vanacova S."/>
            <person name="Villalvazo M."/>
            <person name="Haas B.J."/>
            <person name="Pertea M."/>
            <person name="Feldblyum T.V."/>
            <person name="Utterback T.R."/>
            <person name="Shu C.L."/>
            <person name="Osoegawa K."/>
            <person name="de Jong P.J."/>
            <person name="Hrdy I."/>
            <person name="Horvathova L."/>
            <person name="Zubacova Z."/>
            <person name="Dolezal P."/>
            <person name="Malik S.B."/>
            <person name="Logsdon J.M. Jr."/>
            <person name="Henze K."/>
            <person name="Gupta A."/>
            <person name="Wang C.C."/>
            <person name="Dunne R.L."/>
            <person name="Upcroft J.A."/>
            <person name="Upcroft P."/>
            <person name="White O."/>
            <person name="Salzberg S.L."/>
            <person name="Tang P."/>
            <person name="Chiu C.-H."/>
            <person name="Lee Y.-S."/>
            <person name="Embley T.M."/>
            <person name="Coombs G.H."/>
            <person name="Mottram J.C."/>
            <person name="Tachezy J."/>
            <person name="Fraser-Liggett C.M."/>
            <person name="Johnson P.J."/>
        </authorList>
    </citation>
    <scope>NUCLEOTIDE SEQUENCE [LARGE SCALE GENOMIC DNA]</scope>
    <source>
        <strain evidence="4">G3</strain>
    </source>
</reference>
<keyword evidence="2 3" id="KW-0040">ANK repeat</keyword>
<dbReference type="PROSITE" id="PS50088">
    <property type="entry name" value="ANK_REPEAT"/>
    <property type="match status" value="3"/>
</dbReference>
<reference evidence="4" key="1">
    <citation type="submission" date="2006-10" db="EMBL/GenBank/DDBJ databases">
        <authorList>
            <person name="Amadeo P."/>
            <person name="Zhao Q."/>
            <person name="Wortman J."/>
            <person name="Fraser-Liggett C."/>
            <person name="Carlton J."/>
        </authorList>
    </citation>
    <scope>NUCLEOTIDE SEQUENCE</scope>
    <source>
        <strain evidence="4">G3</strain>
    </source>
</reference>
<evidence type="ECO:0000256" key="3">
    <source>
        <dbReference type="PROSITE-ProRule" id="PRU00023"/>
    </source>
</evidence>
<gene>
    <name evidence="4" type="ORF">TVAG_451390</name>
</gene>
<dbReference type="KEGG" id="tva:4754879"/>
<dbReference type="Pfam" id="PF12796">
    <property type="entry name" value="Ank_2"/>
    <property type="match status" value="2"/>
</dbReference>
<dbReference type="VEuPathDB" id="TrichDB:TVAG_451390"/>
<dbReference type="STRING" id="5722.A2FD99"/>
<dbReference type="eggNOG" id="KOG0504">
    <property type="taxonomic scope" value="Eukaryota"/>
</dbReference>